<evidence type="ECO:0000313" key="1">
    <source>
        <dbReference type="EMBL" id="KYC52778.1"/>
    </source>
</evidence>
<proteinExistence type="predicted"/>
<sequence length="96" mass="11146">MTVFTTRKSKIYYNPPDVYDSCEDCRFHFGCACHFCSHPKMKDVAPISDKHAQGLLLCTDECGGYGSSKMWKKFGFPDWCPLDDYHTSEYKKNQRT</sequence>
<evidence type="ECO:0000313" key="2">
    <source>
        <dbReference type="Proteomes" id="UP000075398"/>
    </source>
</evidence>
<name>A0A150J6R4_9EURY</name>
<dbReference type="AlphaFoldDB" id="A0A150J6R4"/>
<accession>A0A150J6R4</accession>
<gene>
    <name evidence="1" type="ORF">AMQ22_00569</name>
</gene>
<reference evidence="1 2" key="1">
    <citation type="journal article" date="2016" name="ISME J.">
        <title>Chasing the elusive Euryarchaeota class WSA2: genomes reveal a uniquely fastidious methyl-reducing methanogen.</title>
        <authorList>
            <person name="Nobu M.K."/>
            <person name="Narihiro T."/>
            <person name="Kuroda K."/>
            <person name="Mei R."/>
            <person name="Liu W.T."/>
        </authorList>
    </citation>
    <scope>NUCLEOTIDE SEQUENCE [LARGE SCALE GENOMIC DNA]</scope>
    <source>
        <strain evidence="1">U1lsi0528_Bin055</strain>
    </source>
</reference>
<organism evidence="1 2">
    <name type="scientific">Candidatus Methanofastidiosum methylothiophilum</name>
    <dbReference type="NCBI Taxonomy" id="1705564"/>
    <lineage>
        <taxon>Archaea</taxon>
        <taxon>Methanobacteriati</taxon>
        <taxon>Methanobacteriota</taxon>
        <taxon>Stenosarchaea group</taxon>
        <taxon>Candidatus Methanofastidiosia</taxon>
        <taxon>Candidatus Methanofastidiosales</taxon>
        <taxon>Candidatus Methanofastidiosaceae</taxon>
        <taxon>Candidatus Methanofastidiosum</taxon>
    </lineage>
</organism>
<dbReference type="Proteomes" id="UP000075398">
    <property type="component" value="Unassembled WGS sequence"/>
</dbReference>
<comment type="caution">
    <text evidence="1">The sequence shown here is derived from an EMBL/GenBank/DDBJ whole genome shotgun (WGS) entry which is preliminary data.</text>
</comment>
<protein>
    <submittedName>
        <fullName evidence="1">Uncharacterized protein</fullName>
    </submittedName>
</protein>
<dbReference type="EMBL" id="LNGC01000016">
    <property type="protein sequence ID" value="KYC52778.1"/>
    <property type="molecule type" value="Genomic_DNA"/>
</dbReference>